<evidence type="ECO:0000313" key="2">
    <source>
        <dbReference type="Proteomes" id="UP001314170"/>
    </source>
</evidence>
<dbReference type="EMBL" id="CAWUPB010000850">
    <property type="protein sequence ID" value="CAK7325650.1"/>
    <property type="molecule type" value="Genomic_DNA"/>
</dbReference>
<name>A0AAV1QY07_9ROSI</name>
<sequence length="51" mass="5815">MRQDAKTRINPTLPPSSNSIPHLSLSLTLFPSLFTYSVNKCREDYLTMAEE</sequence>
<comment type="caution">
    <text evidence="1">The sequence shown here is derived from an EMBL/GenBank/DDBJ whole genome shotgun (WGS) entry which is preliminary data.</text>
</comment>
<dbReference type="Proteomes" id="UP001314170">
    <property type="component" value="Unassembled WGS sequence"/>
</dbReference>
<accession>A0AAV1QY07</accession>
<gene>
    <name evidence="1" type="ORF">DCAF_LOCUS3332</name>
</gene>
<organism evidence="1 2">
    <name type="scientific">Dovyalis caffra</name>
    <dbReference type="NCBI Taxonomy" id="77055"/>
    <lineage>
        <taxon>Eukaryota</taxon>
        <taxon>Viridiplantae</taxon>
        <taxon>Streptophyta</taxon>
        <taxon>Embryophyta</taxon>
        <taxon>Tracheophyta</taxon>
        <taxon>Spermatophyta</taxon>
        <taxon>Magnoliopsida</taxon>
        <taxon>eudicotyledons</taxon>
        <taxon>Gunneridae</taxon>
        <taxon>Pentapetalae</taxon>
        <taxon>rosids</taxon>
        <taxon>fabids</taxon>
        <taxon>Malpighiales</taxon>
        <taxon>Salicaceae</taxon>
        <taxon>Flacourtieae</taxon>
        <taxon>Dovyalis</taxon>
    </lineage>
</organism>
<reference evidence="1 2" key="1">
    <citation type="submission" date="2024-01" db="EMBL/GenBank/DDBJ databases">
        <authorList>
            <person name="Waweru B."/>
        </authorList>
    </citation>
    <scope>NUCLEOTIDE SEQUENCE [LARGE SCALE GENOMIC DNA]</scope>
</reference>
<protein>
    <submittedName>
        <fullName evidence="1">Uncharacterized protein</fullName>
    </submittedName>
</protein>
<proteinExistence type="predicted"/>
<keyword evidence="2" id="KW-1185">Reference proteome</keyword>
<evidence type="ECO:0000313" key="1">
    <source>
        <dbReference type="EMBL" id="CAK7325650.1"/>
    </source>
</evidence>
<dbReference type="AlphaFoldDB" id="A0AAV1QY07"/>